<sequence>MDKEKLNGREMRVLRALRNINQAEAAALIKRTRSSIAHLENGHRKELDEIQSKVILERMNVSSELLKDVRHIIKQGAN</sequence>
<gene>
    <name evidence="2" type="ORF">DFR63_1540</name>
</gene>
<dbReference type="AlphaFoldDB" id="A0A3E0AVM2"/>
<proteinExistence type="predicted"/>
<name>A0A3E0AVM2_9STAP</name>
<evidence type="ECO:0000313" key="2">
    <source>
        <dbReference type="EMBL" id="REG23793.1"/>
    </source>
</evidence>
<reference evidence="2 3" key="1">
    <citation type="submission" date="2018-08" db="EMBL/GenBank/DDBJ databases">
        <title>Genomic Encyclopedia of Type Strains, Phase IV (KMG-IV): sequencing the most valuable type-strain genomes for metagenomic binning, comparative biology and taxonomic classification.</title>
        <authorList>
            <person name="Goeker M."/>
        </authorList>
    </citation>
    <scope>NUCLEOTIDE SEQUENCE [LARGE SCALE GENOMIC DNA]</scope>
    <source>
        <strain evidence="2 3">DSM 17274</strain>
    </source>
</reference>
<organism evidence="2 3">
    <name type="scientific">Jeotgalicoccus halotolerans</name>
    <dbReference type="NCBI Taxonomy" id="157227"/>
    <lineage>
        <taxon>Bacteria</taxon>
        <taxon>Bacillati</taxon>
        <taxon>Bacillota</taxon>
        <taxon>Bacilli</taxon>
        <taxon>Bacillales</taxon>
        <taxon>Staphylococcaceae</taxon>
        <taxon>Jeotgalicoccus</taxon>
    </lineage>
</organism>
<dbReference type="InterPro" id="IPR010982">
    <property type="entry name" value="Lambda_DNA-bd_dom_sf"/>
</dbReference>
<keyword evidence="3" id="KW-1185">Reference proteome</keyword>
<dbReference type="Pfam" id="PF01381">
    <property type="entry name" value="HTH_3"/>
    <property type="match status" value="1"/>
</dbReference>
<evidence type="ECO:0000313" key="3">
    <source>
        <dbReference type="Proteomes" id="UP000257076"/>
    </source>
</evidence>
<dbReference type="Proteomes" id="UP000257076">
    <property type="component" value="Unassembled WGS sequence"/>
</dbReference>
<comment type="caution">
    <text evidence="2">The sequence shown here is derived from an EMBL/GenBank/DDBJ whole genome shotgun (WGS) entry which is preliminary data.</text>
</comment>
<dbReference type="EMBL" id="QUMW01000012">
    <property type="protein sequence ID" value="REG23793.1"/>
    <property type="molecule type" value="Genomic_DNA"/>
</dbReference>
<evidence type="ECO:0000259" key="1">
    <source>
        <dbReference type="PROSITE" id="PS50943"/>
    </source>
</evidence>
<feature type="domain" description="HTH cro/C1-type" evidence="1">
    <location>
        <begin position="11"/>
        <end position="66"/>
    </location>
</feature>
<dbReference type="RefSeq" id="WP_115885340.1">
    <property type="nucleotide sequence ID" value="NZ_CBCSHX010000006.1"/>
</dbReference>
<dbReference type="SUPFAM" id="SSF47413">
    <property type="entry name" value="lambda repressor-like DNA-binding domains"/>
    <property type="match status" value="1"/>
</dbReference>
<dbReference type="GO" id="GO:0003677">
    <property type="term" value="F:DNA binding"/>
    <property type="evidence" value="ECO:0007669"/>
    <property type="project" value="InterPro"/>
</dbReference>
<protein>
    <recommendedName>
        <fullName evidence="1">HTH cro/C1-type domain-containing protein</fullName>
    </recommendedName>
</protein>
<dbReference type="PROSITE" id="PS50943">
    <property type="entry name" value="HTH_CROC1"/>
    <property type="match status" value="1"/>
</dbReference>
<accession>A0A3E0AVM2</accession>
<dbReference type="SMART" id="SM00530">
    <property type="entry name" value="HTH_XRE"/>
    <property type="match status" value="1"/>
</dbReference>
<dbReference type="InterPro" id="IPR001387">
    <property type="entry name" value="Cro/C1-type_HTH"/>
</dbReference>
<dbReference type="Gene3D" id="1.10.260.40">
    <property type="entry name" value="lambda repressor-like DNA-binding domains"/>
    <property type="match status" value="1"/>
</dbReference>